<comment type="caution">
    <text evidence="1">The sequence shown here is derived from an EMBL/GenBank/DDBJ whole genome shotgun (WGS) entry which is preliminary data.</text>
</comment>
<name>L9ZYR6_9EURY</name>
<evidence type="ECO:0000313" key="1">
    <source>
        <dbReference type="EMBL" id="ELY91459.1"/>
    </source>
</evidence>
<sequence>MSEEYHVYEMYGTLSDDGYVKPVADPDFIPRAICNSPEGAIEAAEEYESWQFEEDMKVGDRYPHALIFEVERVDDGDSDVSEEDIEEAKYRLAKAYRMVQIWDEEYAKAAIRRGYEALDGDKEELIDDDI</sequence>
<evidence type="ECO:0000313" key="2">
    <source>
        <dbReference type="Proteomes" id="UP000011648"/>
    </source>
</evidence>
<protein>
    <submittedName>
        <fullName evidence="1">Uncharacterized protein</fullName>
    </submittedName>
</protein>
<dbReference type="RefSeq" id="WP_006825861.1">
    <property type="nucleotide sequence ID" value="NZ_AOIL01000037.1"/>
</dbReference>
<dbReference type="EMBL" id="AOIL01000037">
    <property type="protein sequence ID" value="ELY91459.1"/>
    <property type="molecule type" value="Genomic_DNA"/>
</dbReference>
<organism evidence="1 2">
    <name type="scientific">Natrialba taiwanensis DSM 12281</name>
    <dbReference type="NCBI Taxonomy" id="1230458"/>
    <lineage>
        <taxon>Archaea</taxon>
        <taxon>Methanobacteriati</taxon>
        <taxon>Methanobacteriota</taxon>
        <taxon>Stenosarchaea group</taxon>
        <taxon>Halobacteria</taxon>
        <taxon>Halobacteriales</taxon>
        <taxon>Natrialbaceae</taxon>
        <taxon>Natrialba</taxon>
    </lineage>
</organism>
<reference evidence="1 2" key="1">
    <citation type="journal article" date="2014" name="PLoS Genet.">
        <title>Phylogenetically driven sequencing of extremely halophilic archaea reveals strategies for static and dynamic osmo-response.</title>
        <authorList>
            <person name="Becker E.A."/>
            <person name="Seitzer P.M."/>
            <person name="Tritt A."/>
            <person name="Larsen D."/>
            <person name="Krusor M."/>
            <person name="Yao A.I."/>
            <person name="Wu D."/>
            <person name="Madern D."/>
            <person name="Eisen J.A."/>
            <person name="Darling A.E."/>
            <person name="Facciotti M.T."/>
        </authorList>
    </citation>
    <scope>NUCLEOTIDE SEQUENCE [LARGE SCALE GENOMIC DNA]</scope>
    <source>
        <strain evidence="1 2">DSM 12281</strain>
    </source>
</reference>
<dbReference type="AlphaFoldDB" id="L9ZYR6"/>
<dbReference type="PATRIC" id="fig|1230458.4.peg.2121"/>
<proteinExistence type="predicted"/>
<gene>
    <name evidence="1" type="ORF">C484_10541</name>
</gene>
<keyword evidence="2" id="KW-1185">Reference proteome</keyword>
<dbReference type="Proteomes" id="UP000011648">
    <property type="component" value="Unassembled WGS sequence"/>
</dbReference>
<dbReference type="STRING" id="1230458.C484_10541"/>
<accession>L9ZYR6</accession>